<feature type="topological domain" description="Extracellular" evidence="12">
    <location>
        <begin position="35"/>
        <end position="162"/>
    </location>
</feature>
<organism evidence="14 15">
    <name type="scientific">Thalassospira lohafexi</name>
    <dbReference type="NCBI Taxonomy" id="744227"/>
    <lineage>
        <taxon>Bacteria</taxon>
        <taxon>Pseudomonadati</taxon>
        <taxon>Pseudomonadota</taxon>
        <taxon>Alphaproteobacteria</taxon>
        <taxon>Rhodospirillales</taxon>
        <taxon>Thalassospiraceae</taxon>
        <taxon>Thalassospira</taxon>
    </lineage>
</organism>
<evidence type="ECO:0000256" key="3">
    <source>
        <dbReference type="ARBA" id="ARBA00022617"/>
    </source>
</evidence>
<dbReference type="InterPro" id="IPR004329">
    <property type="entry name" value="CcmE"/>
</dbReference>
<accession>A0A2N3LAY7</accession>
<dbReference type="InterPro" id="IPR012340">
    <property type="entry name" value="NA-bd_OB-fold"/>
</dbReference>
<evidence type="ECO:0000256" key="7">
    <source>
        <dbReference type="ARBA" id="ARBA00022968"/>
    </source>
</evidence>
<comment type="caution">
    <text evidence="14">The sequence shown here is derived from an EMBL/GenBank/DDBJ whole genome shotgun (WGS) entry which is preliminary data.</text>
</comment>
<dbReference type="Gene3D" id="2.40.50.140">
    <property type="entry name" value="Nucleic acid-binding proteins"/>
    <property type="match status" value="1"/>
</dbReference>
<dbReference type="SUPFAM" id="SSF82093">
    <property type="entry name" value="Heme chaperone CcmE"/>
    <property type="match status" value="1"/>
</dbReference>
<evidence type="ECO:0000256" key="13">
    <source>
        <dbReference type="PIRSR" id="PIRSR604329-50"/>
    </source>
</evidence>
<keyword evidence="4 12" id="KW-0812">Transmembrane</keyword>
<evidence type="ECO:0000256" key="5">
    <source>
        <dbReference type="ARBA" id="ARBA00022723"/>
    </source>
</evidence>
<evidence type="ECO:0000256" key="12">
    <source>
        <dbReference type="HAMAP-Rule" id="MF_01959"/>
    </source>
</evidence>
<evidence type="ECO:0000256" key="9">
    <source>
        <dbReference type="ARBA" id="ARBA00023004"/>
    </source>
</evidence>
<feature type="topological domain" description="Cytoplasmic" evidence="12">
    <location>
        <begin position="1"/>
        <end position="13"/>
    </location>
</feature>
<keyword evidence="15" id="KW-1185">Reference proteome</keyword>
<evidence type="ECO:0000256" key="10">
    <source>
        <dbReference type="ARBA" id="ARBA00023136"/>
    </source>
</evidence>
<dbReference type="NCBIfam" id="NF009729">
    <property type="entry name" value="PRK13254.1-3"/>
    <property type="match status" value="1"/>
</dbReference>
<evidence type="ECO:0000313" key="14">
    <source>
        <dbReference type="EMBL" id="PKR59949.1"/>
    </source>
</evidence>
<protein>
    <recommendedName>
        <fullName evidence="12">Cytochrome c-type biogenesis protein CcmE</fullName>
    </recommendedName>
    <alternativeName>
        <fullName evidence="12">Cytochrome c maturation protein E</fullName>
    </alternativeName>
    <alternativeName>
        <fullName evidence="12">Heme chaperone CcmE</fullName>
    </alternativeName>
</protein>
<reference evidence="14 15" key="1">
    <citation type="submission" date="2017-09" db="EMBL/GenBank/DDBJ databases">
        <title>Biodiversity and function of Thalassospira species in the particle-attached aromatic-hydrocarbon-degrading consortia from the surface seawater of the China South Sea.</title>
        <authorList>
            <person name="Dong C."/>
            <person name="Lai Q."/>
            <person name="Shao Z."/>
        </authorList>
    </citation>
    <scope>NUCLEOTIDE SEQUENCE [LARGE SCALE GENOMIC DNA]</scope>
    <source>
        <strain evidence="14 15">139Z-12</strain>
    </source>
</reference>
<keyword evidence="10 12" id="KW-0472">Membrane</keyword>
<evidence type="ECO:0000313" key="15">
    <source>
        <dbReference type="Proteomes" id="UP000233332"/>
    </source>
</evidence>
<keyword evidence="2 12" id="KW-1003">Cell membrane</keyword>
<feature type="binding site" description="covalent" evidence="12 13">
    <location>
        <position position="130"/>
    </location>
    <ligand>
        <name>heme</name>
        <dbReference type="ChEBI" id="CHEBI:30413"/>
    </ligand>
</feature>
<evidence type="ECO:0000256" key="8">
    <source>
        <dbReference type="ARBA" id="ARBA00022989"/>
    </source>
</evidence>
<evidence type="ECO:0000256" key="4">
    <source>
        <dbReference type="ARBA" id="ARBA00022692"/>
    </source>
</evidence>
<name>A0A2N3LAY7_9PROT</name>
<dbReference type="GO" id="GO:0005886">
    <property type="term" value="C:plasma membrane"/>
    <property type="evidence" value="ECO:0007669"/>
    <property type="project" value="UniProtKB-SubCell"/>
</dbReference>
<feature type="binding site" description="axial binding residue" evidence="12 13">
    <location>
        <position position="134"/>
    </location>
    <ligand>
        <name>heme</name>
        <dbReference type="ChEBI" id="CHEBI:30413"/>
    </ligand>
    <ligandPart>
        <name>Fe</name>
        <dbReference type="ChEBI" id="CHEBI:18248"/>
    </ligandPart>
</feature>
<gene>
    <name evidence="12" type="primary">ccmE</name>
    <name evidence="12" type="synonym">cycJ</name>
    <name evidence="14" type="ORF">COO92_00820</name>
</gene>
<dbReference type="InterPro" id="IPR036127">
    <property type="entry name" value="CcmE-like_sf"/>
</dbReference>
<evidence type="ECO:0000256" key="11">
    <source>
        <dbReference type="ARBA" id="ARBA00056663"/>
    </source>
</evidence>
<comment type="subcellular location">
    <subcellularLocation>
        <location evidence="1">Cell inner membrane</location>
    </subcellularLocation>
    <subcellularLocation>
        <location evidence="12">Cell membrane</location>
        <topology evidence="12">Single-pass type II membrane protein</topology>
    </subcellularLocation>
</comment>
<dbReference type="EMBL" id="NXGX01000001">
    <property type="protein sequence ID" value="PKR59949.1"/>
    <property type="molecule type" value="Genomic_DNA"/>
</dbReference>
<dbReference type="GO" id="GO:0017003">
    <property type="term" value="P:protein-heme linkage"/>
    <property type="evidence" value="ECO:0007669"/>
    <property type="project" value="UniProtKB-UniRule"/>
</dbReference>
<dbReference type="GO" id="GO:0046872">
    <property type="term" value="F:metal ion binding"/>
    <property type="evidence" value="ECO:0007669"/>
    <property type="project" value="UniProtKB-KW"/>
</dbReference>
<evidence type="ECO:0000256" key="2">
    <source>
        <dbReference type="ARBA" id="ARBA00022475"/>
    </source>
</evidence>
<keyword evidence="9 12" id="KW-0408">Iron</keyword>
<dbReference type="NCBIfam" id="NF009731">
    <property type="entry name" value="PRK13254.1-5"/>
    <property type="match status" value="1"/>
</dbReference>
<dbReference type="NCBIfam" id="NF009727">
    <property type="entry name" value="PRK13254.1-1"/>
    <property type="match status" value="1"/>
</dbReference>
<comment type="similarity">
    <text evidence="12">Belongs to the CcmE/CycJ family.</text>
</comment>
<keyword evidence="6 12" id="KW-0201">Cytochrome c-type biogenesis</keyword>
<dbReference type="Pfam" id="PF03100">
    <property type="entry name" value="CcmE"/>
    <property type="match status" value="1"/>
</dbReference>
<keyword evidence="3 12" id="KW-0349">Heme</keyword>
<comment type="function">
    <text evidence="11 12">Heme chaperone required for the biogenesis of c-type cytochromes. Transiently binds heme delivered by CcmC and transfers the heme to apo-cytochromes in a process facilitated by CcmF and CcmH.</text>
</comment>
<sequence>MSLSRAKSRKRQRMYIIGAVLLAVAGAAALALTAFEDSVVFFFSPSEIVEKSPIDPDQRLRIGGLVEEGTVTKLQDGKTIAFVVTDMAQSVTVAYSGILPDLFREGQGIVAEGHMNANGTFVASEVLAKHDENYMPPEVAESLKKSGYWEEIEAKNAKQMRN</sequence>
<proteinExistence type="inferred from homology"/>
<dbReference type="AlphaFoldDB" id="A0A2N3LAY7"/>
<dbReference type="RefSeq" id="WP_101299063.1">
    <property type="nucleotide sequence ID" value="NZ_NXGX01000001.1"/>
</dbReference>
<evidence type="ECO:0000256" key="6">
    <source>
        <dbReference type="ARBA" id="ARBA00022748"/>
    </source>
</evidence>
<keyword evidence="8 12" id="KW-1133">Transmembrane helix</keyword>
<keyword evidence="7 12" id="KW-0735">Signal-anchor</keyword>
<dbReference type="PANTHER" id="PTHR34128:SF2">
    <property type="entry name" value="CYTOCHROME C-TYPE BIOGENESIS PROTEIN CCME HOMOLOG, MITOCHONDRIAL"/>
    <property type="match status" value="1"/>
</dbReference>
<dbReference type="PANTHER" id="PTHR34128">
    <property type="entry name" value="CYTOCHROME C-TYPE BIOGENESIS PROTEIN CCME HOMOLOG, MITOCHONDRIAL"/>
    <property type="match status" value="1"/>
</dbReference>
<dbReference type="HAMAP" id="MF_01959">
    <property type="entry name" value="CcmE"/>
    <property type="match status" value="1"/>
</dbReference>
<dbReference type="Proteomes" id="UP000233332">
    <property type="component" value="Unassembled WGS sequence"/>
</dbReference>
<evidence type="ECO:0000256" key="1">
    <source>
        <dbReference type="ARBA" id="ARBA00004533"/>
    </source>
</evidence>
<dbReference type="FunFam" id="2.40.50.140:FF:000104">
    <property type="entry name" value="Cytochrome c-type biogenesis protein CcmE"/>
    <property type="match status" value="1"/>
</dbReference>
<keyword evidence="5 12" id="KW-0479">Metal-binding</keyword>
<dbReference type="GO" id="GO:0020037">
    <property type="term" value="F:heme binding"/>
    <property type="evidence" value="ECO:0007669"/>
    <property type="project" value="InterPro"/>
</dbReference>
<dbReference type="GO" id="GO:0017004">
    <property type="term" value="P:cytochrome complex assembly"/>
    <property type="evidence" value="ECO:0007669"/>
    <property type="project" value="UniProtKB-KW"/>
</dbReference>